<accession>L1NIP6</accession>
<reference evidence="1 2" key="1">
    <citation type="submission" date="2012-05" db="EMBL/GenBank/DDBJ databases">
        <authorList>
            <person name="Weinstock G."/>
            <person name="Sodergren E."/>
            <person name="Lobos E.A."/>
            <person name="Fulton L."/>
            <person name="Fulton R."/>
            <person name="Courtney L."/>
            <person name="Fronick C."/>
            <person name="O'Laughlin M."/>
            <person name="Godfrey J."/>
            <person name="Wilson R.M."/>
            <person name="Miner T."/>
            <person name="Farmer C."/>
            <person name="Delehaunty K."/>
            <person name="Cordes M."/>
            <person name="Minx P."/>
            <person name="Tomlinson C."/>
            <person name="Chen J."/>
            <person name="Wollam A."/>
            <person name="Pepin K.H."/>
            <person name="Bhonagiri V."/>
            <person name="Zhang X."/>
            <person name="Suruliraj S."/>
            <person name="Warren W."/>
            <person name="Mitreva M."/>
            <person name="Mardis E.R."/>
            <person name="Wilson R.K."/>
        </authorList>
    </citation>
    <scope>NUCLEOTIDE SEQUENCE [LARGE SCALE GENOMIC DNA]</scope>
    <source>
        <strain evidence="1 2">F0037</strain>
    </source>
</reference>
<organism evidence="1 2">
    <name type="scientific">Porphyromonas catoniae F0037</name>
    <dbReference type="NCBI Taxonomy" id="1127696"/>
    <lineage>
        <taxon>Bacteria</taxon>
        <taxon>Pseudomonadati</taxon>
        <taxon>Bacteroidota</taxon>
        <taxon>Bacteroidia</taxon>
        <taxon>Bacteroidales</taxon>
        <taxon>Porphyromonadaceae</taxon>
        <taxon>Porphyromonas</taxon>
    </lineage>
</organism>
<protein>
    <submittedName>
        <fullName evidence="1">Uncharacterized protein</fullName>
    </submittedName>
</protein>
<sequence>MKKEEYQRPIMEVIKISNRLDLFVNFSAGGELGEWEEDNTP</sequence>
<dbReference type="PATRIC" id="fig|1127696.3.peg.46"/>
<dbReference type="RefSeq" id="WP_005468000.1">
    <property type="nucleotide sequence ID" value="NZ_KB291034.1"/>
</dbReference>
<dbReference type="Proteomes" id="UP000010408">
    <property type="component" value="Unassembled WGS sequence"/>
</dbReference>
<dbReference type="EMBL" id="AMEQ01000002">
    <property type="protein sequence ID" value="EKY03384.1"/>
    <property type="molecule type" value="Genomic_DNA"/>
</dbReference>
<evidence type="ECO:0000313" key="1">
    <source>
        <dbReference type="EMBL" id="EKY03384.1"/>
    </source>
</evidence>
<evidence type="ECO:0000313" key="2">
    <source>
        <dbReference type="Proteomes" id="UP000010408"/>
    </source>
</evidence>
<dbReference type="HOGENOM" id="CLU_216895_0_0_10"/>
<proteinExistence type="predicted"/>
<comment type="caution">
    <text evidence="1">The sequence shown here is derived from an EMBL/GenBank/DDBJ whole genome shotgun (WGS) entry which is preliminary data.</text>
</comment>
<name>L1NIP6_9PORP</name>
<gene>
    <name evidence="1" type="ORF">HMPREF9134_00050</name>
</gene>
<dbReference type="AlphaFoldDB" id="L1NIP6"/>